<proteinExistence type="predicted"/>
<evidence type="ECO:0000313" key="1">
    <source>
        <dbReference type="EMBL" id="KKL53295.1"/>
    </source>
</evidence>
<gene>
    <name evidence="1" type="ORF">LCGC14_2276880</name>
</gene>
<sequence length="31" mass="3410">MRYMIGVSAAEEDVAINYDCKYIGLLIGTSL</sequence>
<reference evidence="1" key="1">
    <citation type="journal article" date="2015" name="Nature">
        <title>Complex archaea that bridge the gap between prokaryotes and eukaryotes.</title>
        <authorList>
            <person name="Spang A."/>
            <person name="Saw J.H."/>
            <person name="Jorgensen S.L."/>
            <person name="Zaremba-Niedzwiedzka K."/>
            <person name="Martijn J."/>
            <person name="Lind A.E."/>
            <person name="van Eijk R."/>
            <person name="Schleper C."/>
            <person name="Guy L."/>
            <person name="Ettema T.J."/>
        </authorList>
    </citation>
    <scope>NUCLEOTIDE SEQUENCE</scope>
</reference>
<comment type="caution">
    <text evidence="1">The sequence shown here is derived from an EMBL/GenBank/DDBJ whole genome shotgun (WGS) entry which is preliminary data.</text>
</comment>
<dbReference type="AlphaFoldDB" id="A0A0F9F7W1"/>
<dbReference type="EMBL" id="LAZR01031598">
    <property type="protein sequence ID" value="KKL53295.1"/>
    <property type="molecule type" value="Genomic_DNA"/>
</dbReference>
<protein>
    <submittedName>
        <fullName evidence="1">Uncharacterized protein</fullName>
    </submittedName>
</protein>
<name>A0A0F9F7W1_9ZZZZ</name>
<organism evidence="1">
    <name type="scientific">marine sediment metagenome</name>
    <dbReference type="NCBI Taxonomy" id="412755"/>
    <lineage>
        <taxon>unclassified sequences</taxon>
        <taxon>metagenomes</taxon>
        <taxon>ecological metagenomes</taxon>
    </lineage>
</organism>
<accession>A0A0F9F7W1</accession>